<dbReference type="OrthoDB" id="136205at2157"/>
<keyword evidence="3" id="KW-1185">Reference proteome</keyword>
<evidence type="ECO:0000256" key="1">
    <source>
        <dbReference type="SAM" id="Phobius"/>
    </source>
</evidence>
<keyword evidence="1" id="KW-0812">Transmembrane</keyword>
<dbReference type="Proteomes" id="UP000033101">
    <property type="component" value="Chromosome"/>
</dbReference>
<accession>A0A0E3SH22</accession>
<dbReference type="STRING" id="1434110.MSHOH_2490"/>
<evidence type="ECO:0000313" key="3">
    <source>
        <dbReference type="Proteomes" id="UP000033101"/>
    </source>
</evidence>
<organism evidence="2 3">
    <name type="scientific">Methanosarcina horonobensis HB-1 = JCM 15518</name>
    <dbReference type="NCBI Taxonomy" id="1434110"/>
    <lineage>
        <taxon>Archaea</taxon>
        <taxon>Methanobacteriati</taxon>
        <taxon>Methanobacteriota</taxon>
        <taxon>Stenosarchaea group</taxon>
        <taxon>Methanomicrobia</taxon>
        <taxon>Methanosarcinales</taxon>
        <taxon>Methanosarcinaceae</taxon>
        <taxon>Methanosarcina</taxon>
    </lineage>
</organism>
<feature type="transmembrane region" description="Helical" evidence="1">
    <location>
        <begin position="6"/>
        <end position="24"/>
    </location>
</feature>
<dbReference type="PATRIC" id="fig|1434110.4.peg.3201"/>
<dbReference type="RefSeq" id="WP_048140311.1">
    <property type="nucleotide sequence ID" value="NZ_CP009516.1"/>
</dbReference>
<dbReference type="AlphaFoldDB" id="A0A0E3SH22"/>
<dbReference type="GeneID" id="24831774"/>
<keyword evidence="1" id="KW-1133">Transmembrane helix</keyword>
<protein>
    <submittedName>
        <fullName evidence="2">Uncharacterized protein</fullName>
    </submittedName>
</protein>
<reference evidence="2 3" key="1">
    <citation type="submission" date="2014-07" db="EMBL/GenBank/DDBJ databases">
        <title>Methanogenic archaea and the global carbon cycle.</title>
        <authorList>
            <person name="Henriksen J.R."/>
            <person name="Luke J."/>
            <person name="Reinhart S."/>
            <person name="Benedict M.N."/>
            <person name="Youngblut N.D."/>
            <person name="Metcalf M.E."/>
            <person name="Whitaker R.J."/>
            <person name="Metcalf W.W."/>
        </authorList>
    </citation>
    <scope>NUCLEOTIDE SEQUENCE [LARGE SCALE GENOMIC DNA]</scope>
    <source>
        <strain evidence="2 3">HB-1</strain>
    </source>
</reference>
<dbReference type="EMBL" id="CP009516">
    <property type="protein sequence ID" value="AKB78973.1"/>
    <property type="molecule type" value="Genomic_DNA"/>
</dbReference>
<evidence type="ECO:0000313" key="2">
    <source>
        <dbReference type="EMBL" id="AKB78973.1"/>
    </source>
</evidence>
<name>A0A0E3SH22_9EURY</name>
<gene>
    <name evidence="2" type="ORF">MSHOH_2490</name>
</gene>
<dbReference type="KEGG" id="mhor:MSHOH_2490"/>
<keyword evidence="1" id="KW-0472">Membrane</keyword>
<dbReference type="HOGENOM" id="CLU_131903_0_0_2"/>
<sequence length="159" mass="18195">MNKAWAAMIVVFVCTIGILGLNYINLEKTAVDLLFNEDISYTDEELQELYEEYNITENDLKFARGELPNYLEGTIFQSNLRVIVSETGEPPEGLIEGKDYDFVMSEQEMSKIMEEARESYIEKYGVDPADPKLDEVNGYLIPKQEARRLLFLDMATITG</sequence>
<proteinExistence type="predicted"/>